<accession>A0A450S6K6</accession>
<dbReference type="CDD" id="cd18722">
    <property type="entry name" value="PIN_NicB-like"/>
    <property type="match status" value="1"/>
</dbReference>
<reference evidence="2" key="1">
    <citation type="submission" date="2019-02" db="EMBL/GenBank/DDBJ databases">
        <authorList>
            <person name="Gruber-Vodicka R. H."/>
            <person name="Seah K. B. B."/>
        </authorList>
    </citation>
    <scope>NUCLEOTIDE SEQUENCE</scope>
    <source>
        <strain evidence="2">BECK_BZ106</strain>
    </source>
</reference>
<dbReference type="Pfam" id="PF01936">
    <property type="entry name" value="NYN"/>
    <property type="match status" value="1"/>
</dbReference>
<dbReference type="GO" id="GO:0004540">
    <property type="term" value="F:RNA nuclease activity"/>
    <property type="evidence" value="ECO:0007669"/>
    <property type="project" value="InterPro"/>
</dbReference>
<dbReference type="EMBL" id="CAADFD010000002">
    <property type="protein sequence ID" value="VFJ47517.1"/>
    <property type="molecule type" value="Genomic_DNA"/>
</dbReference>
<dbReference type="InterPro" id="IPR021139">
    <property type="entry name" value="NYN"/>
</dbReference>
<dbReference type="Gene3D" id="3.40.50.1010">
    <property type="entry name" value="5'-nuclease"/>
    <property type="match status" value="1"/>
</dbReference>
<dbReference type="AlphaFoldDB" id="A0A450S6K6"/>
<evidence type="ECO:0000313" key="2">
    <source>
        <dbReference type="EMBL" id="VFJ47517.1"/>
    </source>
</evidence>
<protein>
    <submittedName>
        <fullName evidence="2">NYN domain-containing protein</fullName>
    </submittedName>
</protein>
<evidence type="ECO:0000259" key="1">
    <source>
        <dbReference type="Pfam" id="PF01936"/>
    </source>
</evidence>
<organism evidence="2">
    <name type="scientific">Candidatus Kentrum sp. FW</name>
    <dbReference type="NCBI Taxonomy" id="2126338"/>
    <lineage>
        <taxon>Bacteria</taxon>
        <taxon>Pseudomonadati</taxon>
        <taxon>Pseudomonadota</taxon>
        <taxon>Gammaproteobacteria</taxon>
        <taxon>Candidatus Kentrum</taxon>
    </lineage>
</organism>
<gene>
    <name evidence="2" type="ORF">BECKFW1821B_GA0114236_100279</name>
</gene>
<sequence>MISWSVIYRRFLPQIERCHEYGEQYLTYEEKKTDANIACHILNDAYQDRFDCCYVVSGDSDRVPPLEMVGEYHMDKVIIVAHPPKRKSTELCQVANGRFSIRRQRLKDSQLPEGIQSKVLPQTK</sequence>
<proteinExistence type="predicted"/>
<feature type="domain" description="NYN" evidence="1">
    <location>
        <begin position="28"/>
        <end position="99"/>
    </location>
</feature>
<name>A0A450S6K6_9GAMM</name>